<dbReference type="EMBL" id="JAAMPA010000001">
    <property type="protein sequence ID" value="NIH68208.1"/>
    <property type="molecule type" value="Genomic_DNA"/>
</dbReference>
<reference evidence="3" key="1">
    <citation type="journal article" date="2014" name="Int. J. Syst. Evol. Microbiol.">
        <title>Complete genome of a new Firmicutes species belonging to the dominant human colonic microbiota ('Ruminococcus bicirculans') reveals two chromosomes and a selective capacity to utilize plant glucans.</title>
        <authorList>
            <consortium name="NISC Comparative Sequencing Program"/>
            <person name="Wegmann U."/>
            <person name="Louis P."/>
            <person name="Goesmann A."/>
            <person name="Henrissat B."/>
            <person name="Duncan S.H."/>
            <person name="Flint H.J."/>
        </authorList>
    </citation>
    <scope>NUCLEOTIDE SEQUENCE</scope>
    <source>
        <strain evidence="3">CGMCC 4.5581</strain>
    </source>
</reference>
<dbReference type="EMBL" id="BMMI01000008">
    <property type="protein sequence ID" value="GGL79492.1"/>
    <property type="molecule type" value="Genomic_DNA"/>
</dbReference>
<evidence type="ECO:0000256" key="1">
    <source>
        <dbReference type="SAM" id="Coils"/>
    </source>
</evidence>
<feature type="region of interest" description="Disordered" evidence="2">
    <location>
        <begin position="39"/>
        <end position="60"/>
    </location>
</feature>
<protein>
    <submittedName>
        <fullName evidence="4">Uncharacterized protein</fullName>
    </submittedName>
</protein>
<organism evidence="4 5">
    <name type="scientific">Modestobacter marinus</name>
    <dbReference type="NCBI Taxonomy" id="477641"/>
    <lineage>
        <taxon>Bacteria</taxon>
        <taxon>Bacillati</taxon>
        <taxon>Actinomycetota</taxon>
        <taxon>Actinomycetes</taxon>
        <taxon>Geodermatophilales</taxon>
        <taxon>Geodermatophilaceae</taxon>
        <taxon>Modestobacter</taxon>
    </lineage>
</organism>
<evidence type="ECO:0000313" key="6">
    <source>
        <dbReference type="Proteomes" id="UP000648663"/>
    </source>
</evidence>
<keyword evidence="1" id="KW-0175">Coiled coil</keyword>
<evidence type="ECO:0000313" key="5">
    <source>
        <dbReference type="Proteomes" id="UP000552836"/>
    </source>
</evidence>
<sequence length="568" mass="62037">MTVLYRAMWTDARHDAQSGAIASFIAWCREKTGGLMDLSLGGSSQRSTAPRSTDVHSPDDVQYEGTMERAGDDTAGFARAELVEAHPDGARWQTTLRTWRADHGSEQSWVWVDVDAVGPAGITDVTIAAPRLVRDLLIDGVNPRSGPVELAPFPVYFSGESGGERLAETLTDLDRQIPTVVFADAPAVTDDLLSGRRFTFADVVQTTASALAGAVQVYVIDADASVAFCEAVGRDHGIADGACRVYQPVLDPAVQTPWRHPVVLPTRYLNARGTAAKAVVRSLGPALASRRPPASFVVAKALLDEQRRTGRGDAEWVAALEADNALLHQEMQEAKQSLNDLEDGYLGAVADLESEAQRNAGLVTQLDVALRENEWLKEEVAAAGDDGSRMYREVAYRALPEIAGSCSEAVTLARQHLSDRLLVPEDACRDLEDLDAAVEGVPWGQKAWDGFLALHAYAEHLATAEQTVDFWNWCKTSRHPRAWPASIKKLAMTESETVRQTPKLADQRLLPVDTRVSSEGRMHMWAHLKIATGGGMLIPRIYFYVDRDSALVHVGFFGPHKYMSNTKT</sequence>
<dbReference type="RefSeq" id="WP_166755457.1">
    <property type="nucleotide sequence ID" value="NZ_BAABJU010000005.1"/>
</dbReference>
<reference evidence="6" key="2">
    <citation type="journal article" date="2019" name="Int. J. Syst. Evol. Microbiol.">
        <title>The Global Catalogue of Microorganisms (GCM) 10K type strain sequencing project: providing services to taxonomists for standard genome sequencing and annotation.</title>
        <authorList>
            <consortium name="The Broad Institute Genomics Platform"/>
            <consortium name="The Broad Institute Genome Sequencing Center for Infectious Disease"/>
            <person name="Wu L."/>
            <person name="Ma J."/>
        </authorList>
    </citation>
    <scope>NUCLEOTIDE SEQUENCE [LARGE SCALE GENOMIC DNA]</scope>
    <source>
        <strain evidence="6">CGMCC 4.5581</strain>
    </source>
</reference>
<evidence type="ECO:0000313" key="3">
    <source>
        <dbReference type="EMBL" id="GGL79492.1"/>
    </source>
</evidence>
<evidence type="ECO:0000313" key="4">
    <source>
        <dbReference type="EMBL" id="NIH68208.1"/>
    </source>
</evidence>
<keyword evidence="6" id="KW-1185">Reference proteome</keyword>
<dbReference type="Proteomes" id="UP000648663">
    <property type="component" value="Unassembled WGS sequence"/>
</dbReference>
<evidence type="ECO:0000256" key="2">
    <source>
        <dbReference type="SAM" id="MobiDB-lite"/>
    </source>
</evidence>
<reference evidence="4 5" key="3">
    <citation type="submission" date="2020-02" db="EMBL/GenBank/DDBJ databases">
        <title>Sequencing the genomes of 1000 actinobacteria strains.</title>
        <authorList>
            <person name="Klenk H.-P."/>
        </authorList>
    </citation>
    <scope>NUCLEOTIDE SEQUENCE [LARGE SCALE GENOMIC DNA]</scope>
    <source>
        <strain evidence="4 5">DSM 45201</strain>
    </source>
</reference>
<dbReference type="Proteomes" id="UP000552836">
    <property type="component" value="Unassembled WGS sequence"/>
</dbReference>
<accession>A0A846LS26</accession>
<proteinExistence type="predicted"/>
<comment type="caution">
    <text evidence="4">The sequence shown here is derived from an EMBL/GenBank/DDBJ whole genome shotgun (WGS) entry which is preliminary data.</text>
</comment>
<gene>
    <name evidence="4" type="ORF">FB380_002654</name>
    <name evidence="3" type="ORF">GCM10011589_39630</name>
</gene>
<name>A0A846LS26_9ACTN</name>
<dbReference type="AlphaFoldDB" id="A0A846LS26"/>
<feature type="coiled-coil region" evidence="1">
    <location>
        <begin position="317"/>
        <end position="344"/>
    </location>
</feature>
<reference evidence="3" key="4">
    <citation type="submission" date="2024-05" db="EMBL/GenBank/DDBJ databases">
        <authorList>
            <person name="Sun Q."/>
            <person name="Zhou Y."/>
        </authorList>
    </citation>
    <scope>NUCLEOTIDE SEQUENCE</scope>
    <source>
        <strain evidence="3">CGMCC 4.5581</strain>
    </source>
</reference>